<dbReference type="EMBL" id="LAZR01002080">
    <property type="protein sequence ID" value="KKN34848.1"/>
    <property type="molecule type" value="Genomic_DNA"/>
</dbReference>
<name>A0A0F9T045_9ZZZZ</name>
<organism evidence="1">
    <name type="scientific">marine sediment metagenome</name>
    <dbReference type="NCBI Taxonomy" id="412755"/>
    <lineage>
        <taxon>unclassified sequences</taxon>
        <taxon>metagenomes</taxon>
        <taxon>ecological metagenomes</taxon>
    </lineage>
</organism>
<reference evidence="1" key="1">
    <citation type="journal article" date="2015" name="Nature">
        <title>Complex archaea that bridge the gap between prokaryotes and eukaryotes.</title>
        <authorList>
            <person name="Spang A."/>
            <person name="Saw J.H."/>
            <person name="Jorgensen S.L."/>
            <person name="Zaremba-Niedzwiedzka K."/>
            <person name="Martijn J."/>
            <person name="Lind A.E."/>
            <person name="van Eijk R."/>
            <person name="Schleper C."/>
            <person name="Guy L."/>
            <person name="Ettema T.J."/>
        </authorList>
    </citation>
    <scope>NUCLEOTIDE SEQUENCE</scope>
</reference>
<evidence type="ECO:0000313" key="1">
    <source>
        <dbReference type="EMBL" id="KKN34848.1"/>
    </source>
</evidence>
<proteinExistence type="predicted"/>
<gene>
    <name evidence="1" type="ORF">LCGC14_0789520</name>
</gene>
<protein>
    <submittedName>
        <fullName evidence="1">Uncharacterized protein</fullName>
    </submittedName>
</protein>
<comment type="caution">
    <text evidence="1">The sequence shown here is derived from an EMBL/GenBank/DDBJ whole genome shotgun (WGS) entry which is preliminary data.</text>
</comment>
<sequence length="154" mass="18563">MEKIKTEIYNIYKSYLLKNIESDQAIKSIIDYSEDYEPKLTKHMNTLLVNLTVKLLLKINKTHKLVYKYLESVIVDNSIIINTRYYLYYLIEQYFPTKLENLQDFIIRYLPSYFGDNIEFDGVEVIKAKLGEFLFLTHKTLNSYFPKHKFTWNF</sequence>
<accession>A0A0F9T045</accession>
<dbReference type="AlphaFoldDB" id="A0A0F9T045"/>